<sequence length="116" mass="12462">MNIHVAVVSAIVALGLSACSEPNEVAPDQAPKPTLPRATSHTITLESGATIVVPEGVDILRTGWTYKNFTASEAAELAAACHREQTLLMREGKGDLHRPLMWVCRQAAASPENFKK</sequence>
<gene>
    <name evidence="1" type="ORF">PDM29_20780</name>
</gene>
<accession>A0ABY9YVB0</accession>
<evidence type="ECO:0000313" key="1">
    <source>
        <dbReference type="EMBL" id="WNH54852.1"/>
    </source>
</evidence>
<reference evidence="1 2" key="1">
    <citation type="submission" date="2022-12" db="EMBL/GenBank/DDBJ databases">
        <title>Two new species, Stenotrophomonas aracearum and Stenotrophomonas oahuensis, isolated from Anthurium (Araceae family) in Hawaii.</title>
        <authorList>
            <person name="Chunag S.C."/>
            <person name="Dobhal S."/>
            <person name="Alvarez A."/>
            <person name="Arif M."/>
        </authorList>
    </citation>
    <scope>NUCLEOTIDE SEQUENCE [LARGE SCALE GENOMIC DNA]</scope>
    <source>
        <strain evidence="1 2">A5586</strain>
        <plasmid evidence="1 2">pST01</plasmid>
    </source>
</reference>
<name>A0ABY9YVB0_9GAMM</name>
<dbReference type="Proteomes" id="UP001302072">
    <property type="component" value="Plasmid pST01"/>
</dbReference>
<organism evidence="1 2">
    <name type="scientific">Stenotrophomonas oahuensis</name>
    <dbReference type="NCBI Taxonomy" id="3003271"/>
    <lineage>
        <taxon>Bacteria</taxon>
        <taxon>Pseudomonadati</taxon>
        <taxon>Pseudomonadota</taxon>
        <taxon>Gammaproteobacteria</taxon>
        <taxon>Lysobacterales</taxon>
        <taxon>Lysobacteraceae</taxon>
        <taxon>Stenotrophomonas</taxon>
    </lineage>
</organism>
<evidence type="ECO:0000313" key="2">
    <source>
        <dbReference type="Proteomes" id="UP001302072"/>
    </source>
</evidence>
<keyword evidence="2" id="KW-1185">Reference proteome</keyword>
<protein>
    <submittedName>
        <fullName evidence="1">Uncharacterized protein</fullName>
    </submittedName>
</protein>
<dbReference type="RefSeq" id="WP_311193930.1">
    <property type="nucleotide sequence ID" value="NZ_CP115542.1"/>
</dbReference>
<geneLocation type="plasmid" evidence="1 2">
    <name>pST01</name>
</geneLocation>
<dbReference type="EMBL" id="CP115542">
    <property type="protein sequence ID" value="WNH54852.1"/>
    <property type="molecule type" value="Genomic_DNA"/>
</dbReference>
<proteinExistence type="predicted"/>
<keyword evidence="1" id="KW-0614">Plasmid</keyword>